<proteinExistence type="predicted"/>
<comment type="caution">
    <text evidence="1">The sequence shown here is derived from an EMBL/GenBank/DDBJ whole genome shotgun (WGS) entry which is preliminary data.</text>
</comment>
<evidence type="ECO:0000313" key="1">
    <source>
        <dbReference type="EMBL" id="MCI11404.1"/>
    </source>
</evidence>
<protein>
    <submittedName>
        <fullName evidence="1">Uncharacterized protein</fullName>
    </submittedName>
</protein>
<dbReference type="EMBL" id="LXQA010080042">
    <property type="protein sequence ID" value="MCI11404.1"/>
    <property type="molecule type" value="Genomic_DNA"/>
</dbReference>
<evidence type="ECO:0000313" key="2">
    <source>
        <dbReference type="Proteomes" id="UP000265520"/>
    </source>
</evidence>
<dbReference type="Proteomes" id="UP000265520">
    <property type="component" value="Unassembled WGS sequence"/>
</dbReference>
<dbReference type="AlphaFoldDB" id="A0A392PHX8"/>
<name>A0A392PHX8_9FABA</name>
<sequence length="83" mass="8637">TPQDAQVTNHPSQFNYGGVVIPPPPPPLPQFNYGGVAIPPPLSPPPPPPLYGMPIRFGLSIPHLGHPVPSIASGSFGVLSPLF</sequence>
<accession>A0A392PHX8</accession>
<keyword evidence="2" id="KW-1185">Reference proteome</keyword>
<feature type="non-terminal residue" evidence="1">
    <location>
        <position position="1"/>
    </location>
</feature>
<organism evidence="1 2">
    <name type="scientific">Trifolium medium</name>
    <dbReference type="NCBI Taxonomy" id="97028"/>
    <lineage>
        <taxon>Eukaryota</taxon>
        <taxon>Viridiplantae</taxon>
        <taxon>Streptophyta</taxon>
        <taxon>Embryophyta</taxon>
        <taxon>Tracheophyta</taxon>
        <taxon>Spermatophyta</taxon>
        <taxon>Magnoliopsida</taxon>
        <taxon>eudicotyledons</taxon>
        <taxon>Gunneridae</taxon>
        <taxon>Pentapetalae</taxon>
        <taxon>rosids</taxon>
        <taxon>fabids</taxon>
        <taxon>Fabales</taxon>
        <taxon>Fabaceae</taxon>
        <taxon>Papilionoideae</taxon>
        <taxon>50 kb inversion clade</taxon>
        <taxon>NPAAA clade</taxon>
        <taxon>Hologalegina</taxon>
        <taxon>IRL clade</taxon>
        <taxon>Trifolieae</taxon>
        <taxon>Trifolium</taxon>
    </lineage>
</organism>
<reference evidence="1 2" key="1">
    <citation type="journal article" date="2018" name="Front. Plant Sci.">
        <title>Red Clover (Trifolium pratense) and Zigzag Clover (T. medium) - A Picture of Genomic Similarities and Differences.</title>
        <authorList>
            <person name="Dluhosova J."/>
            <person name="Istvanek J."/>
            <person name="Nedelnik J."/>
            <person name="Repkova J."/>
        </authorList>
    </citation>
    <scope>NUCLEOTIDE SEQUENCE [LARGE SCALE GENOMIC DNA]</scope>
    <source>
        <strain evidence="2">cv. 10/8</strain>
        <tissue evidence="1">Leaf</tissue>
    </source>
</reference>